<organism evidence="2 3">
    <name type="scientific">Demequina lutea</name>
    <dbReference type="NCBI Taxonomy" id="431489"/>
    <lineage>
        <taxon>Bacteria</taxon>
        <taxon>Bacillati</taxon>
        <taxon>Actinomycetota</taxon>
        <taxon>Actinomycetes</taxon>
        <taxon>Micrococcales</taxon>
        <taxon>Demequinaceae</taxon>
        <taxon>Demequina</taxon>
    </lineage>
</organism>
<sequence length="309" mass="32935">MGIVDADWTEDVLTGFSRTRLGTATLVRPNDQPDAPKSAVLHVHGYNDYFFQTHLANAFVDSGRVFYAVDLARAGRSLLAGDIPHYMADVAEQGDGIDAAVRAIADLHPGLPIVVHGHSTGGLTSAIWAADRGHPALAGVILDSPLFGKRYGPLQRAGSHALPVLSTLRPRGVVSHGPSVYATHQHVSGGGRWDFDVTWKRPHGLPARVAWANAVRVAEARIARGLGLSVPVLVARSDSSGPDVASNPLLDSQDTVLDVAHIALMAPLLGERVTELVVPGGVHELSLSRDEPRAYYFQGVFEWLDSVAA</sequence>
<evidence type="ECO:0000313" key="3">
    <source>
        <dbReference type="Proteomes" id="UP000547973"/>
    </source>
</evidence>
<dbReference type="Pfam" id="PF12146">
    <property type="entry name" value="Hydrolase_4"/>
    <property type="match status" value="1"/>
</dbReference>
<evidence type="ECO:0000313" key="2">
    <source>
        <dbReference type="EMBL" id="NYI41440.1"/>
    </source>
</evidence>
<dbReference type="Proteomes" id="UP000547973">
    <property type="component" value="Unassembled WGS sequence"/>
</dbReference>
<proteinExistence type="predicted"/>
<dbReference type="GO" id="GO:0016787">
    <property type="term" value="F:hydrolase activity"/>
    <property type="evidence" value="ECO:0007669"/>
    <property type="project" value="UniProtKB-KW"/>
</dbReference>
<keyword evidence="2" id="KW-0378">Hydrolase</keyword>
<reference evidence="2 3" key="1">
    <citation type="submission" date="2020-07" db="EMBL/GenBank/DDBJ databases">
        <title>Sequencing the genomes of 1000 actinobacteria strains.</title>
        <authorList>
            <person name="Klenk H.-P."/>
        </authorList>
    </citation>
    <scope>NUCLEOTIDE SEQUENCE [LARGE SCALE GENOMIC DNA]</scope>
    <source>
        <strain evidence="2 3">DSM 19970</strain>
    </source>
</reference>
<comment type="caution">
    <text evidence="2">The sequence shown here is derived from an EMBL/GenBank/DDBJ whole genome shotgun (WGS) entry which is preliminary data.</text>
</comment>
<gene>
    <name evidence="2" type="ORF">BKA03_001559</name>
</gene>
<evidence type="ECO:0000259" key="1">
    <source>
        <dbReference type="Pfam" id="PF12146"/>
    </source>
</evidence>
<dbReference type="InterPro" id="IPR029058">
    <property type="entry name" value="AB_hydrolase_fold"/>
</dbReference>
<dbReference type="AlphaFoldDB" id="A0A7Y9ZCF7"/>
<dbReference type="RefSeq" id="WP_179397835.1">
    <property type="nucleotide sequence ID" value="NZ_JACBZO010000001.1"/>
</dbReference>
<accession>A0A7Y9ZCF7</accession>
<dbReference type="Gene3D" id="3.40.50.1820">
    <property type="entry name" value="alpha/beta hydrolase"/>
    <property type="match status" value="1"/>
</dbReference>
<dbReference type="EMBL" id="JACBZO010000001">
    <property type="protein sequence ID" value="NYI41440.1"/>
    <property type="molecule type" value="Genomic_DNA"/>
</dbReference>
<feature type="domain" description="Serine aminopeptidase S33" evidence="1">
    <location>
        <begin position="35"/>
        <end position="175"/>
    </location>
</feature>
<name>A0A7Y9ZCF7_9MICO</name>
<keyword evidence="3" id="KW-1185">Reference proteome</keyword>
<dbReference type="SUPFAM" id="SSF53474">
    <property type="entry name" value="alpha/beta-Hydrolases"/>
    <property type="match status" value="1"/>
</dbReference>
<dbReference type="InterPro" id="IPR022742">
    <property type="entry name" value="Hydrolase_4"/>
</dbReference>
<protein>
    <submittedName>
        <fullName evidence="2">Alpha-beta hydrolase superfamily lysophospholipase</fullName>
    </submittedName>
</protein>